<reference evidence="2" key="2">
    <citation type="submission" date="2010-05" db="EMBL/GenBank/DDBJ databases">
        <authorList>
            <person name="Almeida L.G."/>
            <person name="Nicolas M.F."/>
            <person name="Souza R.C."/>
            <person name="Vasconcelos A.T.R."/>
        </authorList>
    </citation>
    <scope>NUCLEOTIDE SEQUENCE</scope>
</reference>
<feature type="chain" id="PRO_5010155221" description="Secreted protein" evidence="1">
    <location>
        <begin position="26"/>
        <end position="504"/>
    </location>
</feature>
<dbReference type="Proteomes" id="UP000000673">
    <property type="component" value="Unassembled WGS sequence"/>
</dbReference>
<reference evidence="2 4" key="1">
    <citation type="journal article" date="2010" name="BMC Genomics">
        <title>Combination of measures distinguishes pre-miRNAs from other stem-loops in the genome of the newly sequenced Anopheles darlingi.</title>
        <authorList>
            <person name="Mendes N.D."/>
            <person name="Freitas A.T."/>
            <person name="Vasconcelos A.T."/>
            <person name="Sagot M.F."/>
        </authorList>
    </citation>
    <scope>NUCLEOTIDE SEQUENCE</scope>
</reference>
<reference evidence="3" key="4">
    <citation type="submission" date="2015-06" db="UniProtKB">
        <authorList>
            <consortium name="EnsemblMetazoa"/>
        </authorList>
    </citation>
    <scope>IDENTIFICATION</scope>
</reference>
<feature type="signal peptide" evidence="1">
    <location>
        <begin position="1"/>
        <end position="25"/>
    </location>
</feature>
<evidence type="ECO:0000313" key="2">
    <source>
        <dbReference type="EMBL" id="ETN61466.1"/>
    </source>
</evidence>
<dbReference type="EMBL" id="ADMH02001678">
    <property type="protein sequence ID" value="ETN61466.1"/>
    <property type="molecule type" value="Genomic_DNA"/>
</dbReference>
<dbReference type="OMA" id="PCTTINE"/>
<organism evidence="2">
    <name type="scientific">Anopheles darlingi</name>
    <name type="common">Mosquito</name>
    <dbReference type="NCBI Taxonomy" id="43151"/>
    <lineage>
        <taxon>Eukaryota</taxon>
        <taxon>Metazoa</taxon>
        <taxon>Ecdysozoa</taxon>
        <taxon>Arthropoda</taxon>
        <taxon>Hexapoda</taxon>
        <taxon>Insecta</taxon>
        <taxon>Pterygota</taxon>
        <taxon>Neoptera</taxon>
        <taxon>Endopterygota</taxon>
        <taxon>Diptera</taxon>
        <taxon>Nematocera</taxon>
        <taxon>Culicoidea</taxon>
        <taxon>Culicidae</taxon>
        <taxon>Anophelinae</taxon>
        <taxon>Anopheles</taxon>
    </lineage>
</organism>
<proteinExistence type="predicted"/>
<gene>
    <name evidence="2" type="ORF">AND_006873</name>
</gene>
<evidence type="ECO:0000313" key="4">
    <source>
        <dbReference type="Proteomes" id="UP000000673"/>
    </source>
</evidence>
<keyword evidence="1" id="KW-0732">Signal</keyword>
<sequence>MKVTHRSSLVLGLVAILVQFHSTNGSFGIPPTIAGVAVLMSYASQIGTELSSLQLQMASIPNDSPRVEFNEGGAAVLALLNQTQLLIQPIGPAIRTLAPDNVGPAETLFAAVDTRIDAARTFINGTAQTMLATVETKVSSVVRRNMNFFLTAINGTLVELKTALANLRTGVINARTAASKSSAGYTPSLIAQNVRPSMVQAVQDKTLQLSGNIPAGTEIARATARILTKANDFLRRTLLEQNSTELQVMWDTELFKDYTLGTVEVTSLTSLVDNEIPSVKGTLGSFPASFATVTANLTASYNEVDNTYEQVTAGVDSNLLNAYKTLVSTTFTMLDDFVQQIVPPIQVSITNVTTVLVQQLDRAEICFAAYYPQIDQYIITADASGIGCLDVEIQRQKNMLAVVLETLGQMHYFLEDANEHLQICLRLSHFDDSLTNACLKEFADFTRPISCTTQKQYATILQLLCKEVDSIRFRLWSCLAPTLDDLRRLIVDIQRGFDSCRAMV</sequence>
<name>W5JBV3_ANODA</name>
<dbReference type="EnsemblMetazoa" id="ADAC006873-RA">
    <property type="protein sequence ID" value="ADAC006873-PA"/>
    <property type="gene ID" value="ADAC006873"/>
</dbReference>
<keyword evidence="4" id="KW-1185">Reference proteome</keyword>
<dbReference type="VEuPathDB" id="VectorBase:ADAC006873"/>
<protein>
    <recommendedName>
        <fullName evidence="5">Secreted protein</fullName>
    </recommendedName>
</protein>
<dbReference type="AlphaFoldDB" id="W5JBV3"/>
<evidence type="ECO:0008006" key="5">
    <source>
        <dbReference type="Google" id="ProtNLM"/>
    </source>
</evidence>
<dbReference type="HOGENOM" id="CLU_541028_0_0_1"/>
<evidence type="ECO:0000313" key="3">
    <source>
        <dbReference type="EnsemblMetazoa" id="ADAC006873-PA"/>
    </source>
</evidence>
<reference evidence="2" key="3">
    <citation type="journal article" date="2013" name="Nucleic Acids Res.">
        <title>The genome of Anopheles darlingi, the main neotropical malaria vector.</title>
        <authorList>
            <person name="Marinotti O."/>
            <person name="Cerqueira G.C."/>
            <person name="de Almeida L.G."/>
            <person name="Ferro M.I."/>
            <person name="Loreto E.L."/>
            <person name="Zaha A."/>
            <person name="Teixeira S.M."/>
            <person name="Wespiser A.R."/>
            <person name="Almeida E Silva A."/>
            <person name="Schlindwein A.D."/>
            <person name="Pacheco A.C."/>
            <person name="Silva A.L."/>
            <person name="Graveley B.R."/>
            <person name="Walenz B.P."/>
            <person name="Lima Bde A."/>
            <person name="Ribeiro C.A."/>
            <person name="Nunes-Silva C.G."/>
            <person name="de Carvalho C.R."/>
            <person name="Soares C.M."/>
            <person name="de Menezes C.B."/>
            <person name="Matiolli C."/>
            <person name="Caffrey D."/>
            <person name="Araujo D.A."/>
            <person name="de Oliveira D.M."/>
            <person name="Golenbock D."/>
            <person name="Grisard E.C."/>
            <person name="Fantinatti-Garboggini F."/>
            <person name="de Carvalho F.M."/>
            <person name="Barcellos F.G."/>
            <person name="Prosdocimi F."/>
            <person name="May G."/>
            <person name="Azevedo Junior G.M."/>
            <person name="Guimaraes G.M."/>
            <person name="Goldman G.H."/>
            <person name="Padilha I.Q."/>
            <person name="Batista Jda S."/>
            <person name="Ferro J.A."/>
            <person name="Ribeiro J.M."/>
            <person name="Fietto J.L."/>
            <person name="Dabbas K.M."/>
            <person name="Cerdeira L."/>
            <person name="Agnez-Lima L.F."/>
            <person name="Brocchi M."/>
            <person name="de Carvalho M.O."/>
            <person name="Teixeira Mde M."/>
            <person name="Diniz Maia Mde M."/>
            <person name="Goldman M.H."/>
            <person name="Cruz Schneider M.P."/>
            <person name="Felipe M.S."/>
            <person name="Hungria M."/>
            <person name="Nicolas M.F."/>
            <person name="Pereira M."/>
            <person name="Montes M.A."/>
            <person name="Cantao M.E."/>
            <person name="Vincentz M."/>
            <person name="Rafael M.S."/>
            <person name="Silverman N."/>
            <person name="Stoco P.H."/>
            <person name="Souza R.C."/>
            <person name="Vicentini R."/>
            <person name="Gazzinelli R.T."/>
            <person name="Neves Rde O."/>
            <person name="Silva R."/>
            <person name="Astolfi-Filho S."/>
            <person name="Maciel T.E."/>
            <person name="Urmenyi T.P."/>
            <person name="Tadei W.P."/>
            <person name="Camargo E.P."/>
            <person name="de Vasconcelos A.T."/>
        </authorList>
    </citation>
    <scope>NUCLEOTIDE SEQUENCE</scope>
</reference>
<accession>W5JBV3</accession>
<evidence type="ECO:0000256" key="1">
    <source>
        <dbReference type="SAM" id="SignalP"/>
    </source>
</evidence>